<evidence type="ECO:0000256" key="5">
    <source>
        <dbReference type="ARBA" id="ARBA00022722"/>
    </source>
</evidence>
<dbReference type="InterPro" id="IPR002156">
    <property type="entry name" value="RNaseH_domain"/>
</dbReference>
<dbReference type="InterPro" id="IPR050092">
    <property type="entry name" value="RNase_H"/>
</dbReference>
<comment type="cofactor">
    <cofactor evidence="2">
        <name>Mg(2+)</name>
        <dbReference type="ChEBI" id="CHEBI:18420"/>
    </cofactor>
</comment>
<reference evidence="12 13" key="1">
    <citation type="journal article" date="2012" name="Proc. Natl. Acad. Sci. U.S.A.">
        <title>Comparative genomics of Ceriporiopsis subvermispora and Phanerochaete chrysosporium provide insight into selective ligninolysis.</title>
        <authorList>
            <person name="Fernandez-Fueyo E."/>
            <person name="Ruiz-Duenas F.J."/>
            <person name="Ferreira P."/>
            <person name="Floudas D."/>
            <person name="Hibbett D.S."/>
            <person name="Canessa P."/>
            <person name="Larrondo L.F."/>
            <person name="James T.Y."/>
            <person name="Seelenfreund D."/>
            <person name="Lobos S."/>
            <person name="Polanco R."/>
            <person name="Tello M."/>
            <person name="Honda Y."/>
            <person name="Watanabe T."/>
            <person name="Watanabe T."/>
            <person name="Ryu J.S."/>
            <person name="Kubicek C.P."/>
            <person name="Schmoll M."/>
            <person name="Gaskell J."/>
            <person name="Hammel K.E."/>
            <person name="St John F.J."/>
            <person name="Vanden Wymelenberg A."/>
            <person name="Sabat G."/>
            <person name="Splinter BonDurant S."/>
            <person name="Syed K."/>
            <person name="Yadav J.S."/>
            <person name="Doddapaneni H."/>
            <person name="Subramanian V."/>
            <person name="Lavin J.L."/>
            <person name="Oguiza J.A."/>
            <person name="Perez G."/>
            <person name="Pisabarro A.G."/>
            <person name="Ramirez L."/>
            <person name="Santoyo F."/>
            <person name="Master E."/>
            <person name="Coutinho P.M."/>
            <person name="Henrissat B."/>
            <person name="Lombard V."/>
            <person name="Magnuson J.K."/>
            <person name="Kuees U."/>
            <person name="Hori C."/>
            <person name="Igarashi K."/>
            <person name="Samejima M."/>
            <person name="Held B.W."/>
            <person name="Barry K.W."/>
            <person name="LaButti K.M."/>
            <person name="Lapidus A."/>
            <person name="Lindquist E.A."/>
            <person name="Lucas S.M."/>
            <person name="Riley R."/>
            <person name="Salamov A.A."/>
            <person name="Hoffmeister D."/>
            <person name="Schwenk D."/>
            <person name="Hadar Y."/>
            <person name="Yarden O."/>
            <person name="de Vries R.P."/>
            <person name="Wiebenga A."/>
            <person name="Stenlid J."/>
            <person name="Eastwood D."/>
            <person name="Grigoriev I.V."/>
            <person name="Berka R.M."/>
            <person name="Blanchette R.A."/>
            <person name="Kersten P."/>
            <person name="Martinez A.T."/>
            <person name="Vicuna R."/>
            <person name="Cullen D."/>
        </authorList>
    </citation>
    <scope>NUCLEOTIDE SEQUENCE [LARGE SCALE GENOMIC DNA]</scope>
    <source>
        <strain evidence="12 13">B</strain>
    </source>
</reference>
<dbReference type="GO" id="GO:0043137">
    <property type="term" value="P:DNA replication, removal of RNA primer"/>
    <property type="evidence" value="ECO:0007669"/>
    <property type="project" value="TreeGrafter"/>
</dbReference>
<dbReference type="InterPro" id="IPR009027">
    <property type="entry name" value="Ribosomal_bL9/RNase_H1_N"/>
</dbReference>
<dbReference type="SUPFAM" id="SSF55658">
    <property type="entry name" value="L9 N-domain-like"/>
    <property type="match status" value="1"/>
</dbReference>
<keyword evidence="5" id="KW-0540">Nuclease</keyword>
<feature type="region of interest" description="Disordered" evidence="10">
    <location>
        <begin position="297"/>
        <end position="321"/>
    </location>
</feature>
<dbReference type="FunFam" id="3.40.970.10:FF:000001">
    <property type="entry name" value="Ribonuclease H1"/>
    <property type="match status" value="1"/>
</dbReference>
<evidence type="ECO:0000256" key="7">
    <source>
        <dbReference type="ARBA" id="ARBA00022759"/>
    </source>
</evidence>
<gene>
    <name evidence="12" type="ORF">CERSUDRAFT_82283</name>
</gene>
<evidence type="ECO:0000256" key="3">
    <source>
        <dbReference type="ARBA" id="ARBA00005300"/>
    </source>
</evidence>
<dbReference type="GO" id="GO:0004523">
    <property type="term" value="F:RNA-DNA hybrid ribonuclease activity"/>
    <property type="evidence" value="ECO:0007669"/>
    <property type="project" value="UniProtKB-EC"/>
</dbReference>
<dbReference type="InterPro" id="IPR012337">
    <property type="entry name" value="RNaseH-like_sf"/>
</dbReference>
<feature type="compositionally biased region" description="Basic and acidic residues" evidence="10">
    <location>
        <begin position="297"/>
        <end position="308"/>
    </location>
</feature>
<evidence type="ECO:0000256" key="8">
    <source>
        <dbReference type="ARBA" id="ARBA00022801"/>
    </source>
</evidence>
<evidence type="ECO:0000256" key="1">
    <source>
        <dbReference type="ARBA" id="ARBA00000077"/>
    </source>
</evidence>
<dbReference type="InterPro" id="IPR037056">
    <property type="entry name" value="RNase_H1_N_sf"/>
</dbReference>
<dbReference type="Proteomes" id="UP000016930">
    <property type="component" value="Unassembled WGS sequence"/>
</dbReference>
<proteinExistence type="inferred from homology"/>
<dbReference type="InterPro" id="IPR036397">
    <property type="entry name" value="RNaseH_sf"/>
</dbReference>
<feature type="compositionally biased region" description="Polar residues" evidence="10">
    <location>
        <begin position="561"/>
        <end position="588"/>
    </location>
</feature>
<dbReference type="InterPro" id="IPR011320">
    <property type="entry name" value="RNase_H1_N"/>
</dbReference>
<dbReference type="Gene3D" id="3.40.970.10">
    <property type="entry name" value="Ribonuclease H1, N-terminal domain"/>
    <property type="match status" value="1"/>
</dbReference>
<dbReference type="PANTHER" id="PTHR10642:SF26">
    <property type="entry name" value="RIBONUCLEASE H1"/>
    <property type="match status" value="1"/>
</dbReference>
<feature type="compositionally biased region" description="Acidic residues" evidence="10">
    <location>
        <begin position="529"/>
        <end position="539"/>
    </location>
</feature>
<dbReference type="PANTHER" id="PTHR10642">
    <property type="entry name" value="RIBONUCLEASE H1"/>
    <property type="match status" value="1"/>
</dbReference>
<evidence type="ECO:0000256" key="10">
    <source>
        <dbReference type="SAM" id="MobiDB-lite"/>
    </source>
</evidence>
<dbReference type="GO" id="GO:0003676">
    <property type="term" value="F:nucleic acid binding"/>
    <property type="evidence" value="ECO:0007669"/>
    <property type="project" value="InterPro"/>
</dbReference>
<name>M2QLY7_CERS8</name>
<dbReference type="EC" id="3.1.26.4" evidence="4"/>
<dbReference type="GO" id="GO:0046872">
    <property type="term" value="F:metal ion binding"/>
    <property type="evidence" value="ECO:0007669"/>
    <property type="project" value="UniProtKB-KW"/>
</dbReference>
<dbReference type="Gene3D" id="3.30.420.10">
    <property type="entry name" value="Ribonuclease H-like superfamily/Ribonuclease H"/>
    <property type="match status" value="1"/>
</dbReference>
<dbReference type="PROSITE" id="PS50879">
    <property type="entry name" value="RNASE_H_1"/>
    <property type="match status" value="1"/>
</dbReference>
<keyword evidence="7" id="KW-0255">Endonuclease</keyword>
<evidence type="ECO:0000256" key="4">
    <source>
        <dbReference type="ARBA" id="ARBA00012180"/>
    </source>
</evidence>
<evidence type="ECO:0000313" key="13">
    <source>
        <dbReference type="Proteomes" id="UP000016930"/>
    </source>
</evidence>
<protein>
    <recommendedName>
        <fullName evidence="4">ribonuclease H</fullName>
        <ecNumber evidence="4">3.1.26.4</ecNumber>
    </recommendedName>
</protein>
<sequence>MPRPSKGAFYAVAKGRVPGVYSTWDECKAQVEAFPGAKYKKLGTLADAEAWAKSIPAIAAPAAVPRILAPAPPTMDAKGRLIVYTDGACGGNGQRGSKAGIGVWWGRNDTRNLSERCPGDQTNNRAELIAIVRALETAPEKPLLIKTDSQYSIKCLTEWLQGWERKNWKNSKGEPVKNAPLIRYASALRKVRQRNGNDVEVEYVKGHAGHEGNEGADRLAVAGSLLPEMPDDRDWDTLAEKLLQDVEDTVRARRLEKERLAAEKAHEQEAQRVAEEAERLREQEALVQAERAEAKARAREERRAREEETVVLSEPEEDDAEPQLWEDIDRDEEAWAEYEELLEKKERAKDTEDTEALDEKRHAQDRFLRQYLRREAYEAEAKKALKEELTGDVVVDVLRRPTPEPTEQEKEWSREYEAIQAMDIDSLDRGNMLFAWQFGPDPAKWDWVCKKVLAKHSRRVVTDNLRDSALKIEEKLEAQRKQKAKAQKSRASSSAKRDVYEADVDENKPNGNSKRNKRQKTGGSRVREDDMEDDEEVLFEQELGLRERADPSASKRHLPPTAQSNASLNRSLSPKSCPSMRTNSSNTIAGPDHSTAVIVRQERVGSATFLWDQDGYLYATVDDGVEMGEDELAAYADALLSDDDEVLLEVELAESVTA</sequence>
<dbReference type="HOGENOM" id="CLU_416767_0_0_1"/>
<feature type="domain" description="RNase H type-1" evidence="11">
    <location>
        <begin position="77"/>
        <end position="225"/>
    </location>
</feature>
<dbReference type="OrthoDB" id="245563at2759"/>
<evidence type="ECO:0000256" key="2">
    <source>
        <dbReference type="ARBA" id="ARBA00001946"/>
    </source>
</evidence>
<organism evidence="12 13">
    <name type="scientific">Ceriporiopsis subvermispora (strain B)</name>
    <name type="common">White-rot fungus</name>
    <name type="synonym">Gelatoporia subvermispora</name>
    <dbReference type="NCBI Taxonomy" id="914234"/>
    <lineage>
        <taxon>Eukaryota</taxon>
        <taxon>Fungi</taxon>
        <taxon>Dikarya</taxon>
        <taxon>Basidiomycota</taxon>
        <taxon>Agaricomycotina</taxon>
        <taxon>Agaricomycetes</taxon>
        <taxon>Polyporales</taxon>
        <taxon>Gelatoporiaceae</taxon>
        <taxon>Gelatoporia</taxon>
    </lineage>
</organism>
<dbReference type="AlphaFoldDB" id="M2QLY7"/>
<dbReference type="CDD" id="cd09280">
    <property type="entry name" value="RNase_HI_eukaryote_like"/>
    <property type="match status" value="1"/>
</dbReference>
<keyword evidence="13" id="KW-1185">Reference proteome</keyword>
<dbReference type="Pfam" id="PF01693">
    <property type="entry name" value="Cauli_VI"/>
    <property type="match status" value="1"/>
</dbReference>
<dbReference type="STRING" id="914234.M2QLY7"/>
<feature type="region of interest" description="Disordered" evidence="10">
    <location>
        <begin position="481"/>
        <end position="589"/>
    </location>
</feature>
<evidence type="ECO:0000256" key="9">
    <source>
        <dbReference type="ARBA" id="ARBA00022842"/>
    </source>
</evidence>
<dbReference type="EMBL" id="KB445795">
    <property type="protein sequence ID" value="EMD38043.1"/>
    <property type="molecule type" value="Genomic_DNA"/>
</dbReference>
<comment type="catalytic activity">
    <reaction evidence="1">
        <text>Endonucleolytic cleavage to 5'-phosphomonoester.</text>
        <dbReference type="EC" id="3.1.26.4"/>
    </reaction>
</comment>
<dbReference type="SUPFAM" id="SSF53098">
    <property type="entry name" value="Ribonuclease H-like"/>
    <property type="match status" value="1"/>
</dbReference>
<comment type="similarity">
    <text evidence="3">Belongs to the RNase H family.</text>
</comment>
<evidence type="ECO:0000313" key="12">
    <source>
        <dbReference type="EMBL" id="EMD38043.1"/>
    </source>
</evidence>
<accession>M2QLY7</accession>
<evidence type="ECO:0000259" key="11">
    <source>
        <dbReference type="PROSITE" id="PS50879"/>
    </source>
</evidence>
<keyword evidence="9" id="KW-0460">Magnesium</keyword>
<evidence type="ECO:0000256" key="6">
    <source>
        <dbReference type="ARBA" id="ARBA00022723"/>
    </source>
</evidence>
<feature type="compositionally biased region" description="Basic and acidic residues" evidence="10">
    <location>
        <begin position="495"/>
        <end position="508"/>
    </location>
</feature>
<keyword evidence="8" id="KW-0378">Hydrolase</keyword>
<keyword evidence="6" id="KW-0479">Metal-binding</keyword>
<dbReference type="Pfam" id="PF00075">
    <property type="entry name" value="RNase_H"/>
    <property type="match status" value="1"/>
</dbReference>